<dbReference type="SMART" id="SM00850">
    <property type="entry name" value="LytTR"/>
    <property type="match status" value="1"/>
</dbReference>
<dbReference type="InterPro" id="IPR007492">
    <property type="entry name" value="LytTR_DNA-bd_dom"/>
</dbReference>
<gene>
    <name evidence="2" type="ORF">VRU48_01965</name>
</gene>
<reference evidence="2 3" key="1">
    <citation type="submission" date="2024-01" db="EMBL/GenBank/DDBJ databases">
        <title>Pedobacter sp. nov., isolated from fresh soil.</title>
        <authorList>
            <person name="Le N.T.T."/>
        </authorList>
    </citation>
    <scope>NUCLEOTIDE SEQUENCE [LARGE SCALE GENOMIC DNA]</scope>
    <source>
        <strain evidence="2 3">KR3-3</strain>
    </source>
</reference>
<dbReference type="InterPro" id="IPR046947">
    <property type="entry name" value="LytR-like"/>
</dbReference>
<dbReference type="PANTHER" id="PTHR37299">
    <property type="entry name" value="TRANSCRIPTIONAL REGULATOR-RELATED"/>
    <property type="match status" value="1"/>
</dbReference>
<dbReference type="PANTHER" id="PTHR37299:SF1">
    <property type="entry name" value="STAGE 0 SPORULATION PROTEIN A HOMOLOG"/>
    <property type="match status" value="1"/>
</dbReference>
<evidence type="ECO:0000313" key="3">
    <source>
        <dbReference type="Proteomes" id="UP001336835"/>
    </source>
</evidence>
<sequence length="126" mass="14791">MKRNYLQQKELLSKDKRVLINHKGGQLSIKVVQIAIIAQVYQVNWMVMRSGESYILNLSLKEINALLSGYDFFQVNRKQIVNKEVIKKITARSFGKLELTLHVHYENQVTVSKDRAKRFKEWLAKD</sequence>
<organism evidence="2 3">
    <name type="scientific">Pedobacter albus</name>
    <dbReference type="NCBI Taxonomy" id="3113905"/>
    <lineage>
        <taxon>Bacteria</taxon>
        <taxon>Pseudomonadati</taxon>
        <taxon>Bacteroidota</taxon>
        <taxon>Sphingobacteriia</taxon>
        <taxon>Sphingobacteriales</taxon>
        <taxon>Sphingobacteriaceae</taxon>
        <taxon>Pedobacter</taxon>
    </lineage>
</organism>
<accession>A0ABU7I3L2</accession>
<keyword evidence="2" id="KW-0238">DNA-binding</keyword>
<name>A0ABU7I3L2_9SPHI</name>
<dbReference type="EMBL" id="JAZDQT010000001">
    <property type="protein sequence ID" value="MEE1943854.1"/>
    <property type="molecule type" value="Genomic_DNA"/>
</dbReference>
<keyword evidence="3" id="KW-1185">Reference proteome</keyword>
<proteinExistence type="predicted"/>
<protein>
    <submittedName>
        <fullName evidence="2">LytTR family DNA-binding domain-containing protein</fullName>
    </submittedName>
</protein>
<dbReference type="RefSeq" id="WP_330106254.1">
    <property type="nucleotide sequence ID" value="NZ_JAZDQT010000001.1"/>
</dbReference>
<dbReference type="PROSITE" id="PS50930">
    <property type="entry name" value="HTH_LYTTR"/>
    <property type="match status" value="1"/>
</dbReference>
<dbReference type="Proteomes" id="UP001336835">
    <property type="component" value="Unassembled WGS sequence"/>
</dbReference>
<feature type="domain" description="HTH LytTR-type" evidence="1">
    <location>
        <begin position="51"/>
        <end position="125"/>
    </location>
</feature>
<evidence type="ECO:0000313" key="2">
    <source>
        <dbReference type="EMBL" id="MEE1943854.1"/>
    </source>
</evidence>
<comment type="caution">
    <text evidence="2">The sequence shown here is derived from an EMBL/GenBank/DDBJ whole genome shotgun (WGS) entry which is preliminary data.</text>
</comment>
<evidence type="ECO:0000259" key="1">
    <source>
        <dbReference type="PROSITE" id="PS50930"/>
    </source>
</evidence>
<dbReference type="GO" id="GO:0003677">
    <property type="term" value="F:DNA binding"/>
    <property type="evidence" value="ECO:0007669"/>
    <property type="project" value="UniProtKB-KW"/>
</dbReference>
<dbReference type="Gene3D" id="2.40.50.1020">
    <property type="entry name" value="LytTr DNA-binding domain"/>
    <property type="match status" value="1"/>
</dbReference>
<dbReference type="Pfam" id="PF04397">
    <property type="entry name" value="LytTR"/>
    <property type="match status" value="1"/>
</dbReference>